<reference evidence="3" key="1">
    <citation type="journal article" date="2019" name="Int. J. Syst. Evol. Microbiol.">
        <title>The Global Catalogue of Microorganisms (GCM) 10K type strain sequencing project: providing services to taxonomists for standard genome sequencing and annotation.</title>
        <authorList>
            <consortium name="The Broad Institute Genomics Platform"/>
            <consortium name="The Broad Institute Genome Sequencing Center for Infectious Disease"/>
            <person name="Wu L."/>
            <person name="Ma J."/>
        </authorList>
    </citation>
    <scope>NUCLEOTIDE SEQUENCE [LARGE SCALE GENOMIC DNA]</scope>
    <source>
        <strain evidence="3">JCM 11590</strain>
    </source>
</reference>
<gene>
    <name evidence="2" type="ORF">GCM10009083_04500</name>
</gene>
<evidence type="ECO:0000313" key="2">
    <source>
        <dbReference type="EMBL" id="GGI91145.1"/>
    </source>
</evidence>
<accession>A0ABQ2CJI0</accession>
<dbReference type="EMBL" id="BMNN01000001">
    <property type="protein sequence ID" value="GGI91145.1"/>
    <property type="molecule type" value="Genomic_DNA"/>
</dbReference>
<feature type="region of interest" description="Disordered" evidence="1">
    <location>
        <begin position="73"/>
        <end position="106"/>
    </location>
</feature>
<evidence type="ECO:0000256" key="1">
    <source>
        <dbReference type="SAM" id="MobiDB-lite"/>
    </source>
</evidence>
<protein>
    <submittedName>
        <fullName evidence="2">Uncharacterized protein</fullName>
    </submittedName>
</protein>
<comment type="caution">
    <text evidence="2">The sequence shown here is derived from an EMBL/GenBank/DDBJ whole genome shotgun (WGS) entry which is preliminary data.</text>
</comment>
<sequence length="134" mass="14996">MTCAKGANQEYGSYGLQEITERVPQAEIMEAVWQQRAKRLQQERNQWDAVGESDAHPFRGVQAHGVEKWKAPLILSEKQPTGNVTGGVPGNKVRTLTSQKTGRVKIQDHSCREKQCQGVGYAGREPAREHRIIC</sequence>
<name>A0ABQ2CJI0_9GAMM</name>
<proteinExistence type="predicted"/>
<dbReference type="Proteomes" id="UP000633263">
    <property type="component" value="Unassembled WGS sequence"/>
</dbReference>
<keyword evidence="3" id="KW-1185">Reference proteome</keyword>
<organism evidence="2 3">
    <name type="scientific">Halopseudomonas pertucinogena</name>
    <dbReference type="NCBI Taxonomy" id="86175"/>
    <lineage>
        <taxon>Bacteria</taxon>
        <taxon>Pseudomonadati</taxon>
        <taxon>Pseudomonadota</taxon>
        <taxon>Gammaproteobacteria</taxon>
        <taxon>Pseudomonadales</taxon>
        <taxon>Pseudomonadaceae</taxon>
        <taxon>Halopseudomonas</taxon>
    </lineage>
</organism>
<evidence type="ECO:0000313" key="3">
    <source>
        <dbReference type="Proteomes" id="UP000633263"/>
    </source>
</evidence>